<organism evidence="2">
    <name type="scientific">Drosophila persimilis</name>
    <name type="common">Fruit fly</name>
    <dbReference type="NCBI Taxonomy" id="7234"/>
    <lineage>
        <taxon>Eukaryota</taxon>
        <taxon>Metazoa</taxon>
        <taxon>Ecdysozoa</taxon>
        <taxon>Arthropoda</taxon>
        <taxon>Hexapoda</taxon>
        <taxon>Insecta</taxon>
        <taxon>Pterygota</taxon>
        <taxon>Neoptera</taxon>
        <taxon>Endopterygota</taxon>
        <taxon>Diptera</taxon>
        <taxon>Brachycera</taxon>
        <taxon>Muscomorpha</taxon>
        <taxon>Ephydroidea</taxon>
        <taxon>Drosophilidae</taxon>
        <taxon>Drosophila</taxon>
        <taxon>Sophophora</taxon>
    </lineage>
</organism>
<dbReference type="EMBL" id="CH479181">
    <property type="protein sequence ID" value="EDW31725.1"/>
    <property type="molecule type" value="Genomic_DNA"/>
</dbReference>
<keyword evidence="2" id="KW-1185">Reference proteome</keyword>
<dbReference type="SUPFAM" id="SSF52058">
    <property type="entry name" value="L domain-like"/>
    <property type="match status" value="1"/>
</dbReference>
<proteinExistence type="predicted"/>
<dbReference type="STRING" id="7234.B4G9X3"/>
<sequence>METIFKFFRKNYVLANCENAIIKKAFSLNLSHYQISEAPEIIGKCESLIKLFLNQNKLTKESSLHHYQSRAVASFGLGLQQAG</sequence>
<evidence type="ECO:0000313" key="2">
    <source>
        <dbReference type="Proteomes" id="UP000008744"/>
    </source>
</evidence>
<dbReference type="AlphaFoldDB" id="B4G9X3"/>
<evidence type="ECO:0000313" key="1">
    <source>
        <dbReference type="EMBL" id="EDW31725.1"/>
    </source>
</evidence>
<protein>
    <submittedName>
        <fullName evidence="1">GL10804</fullName>
    </submittedName>
</protein>
<dbReference type="Gene3D" id="3.80.10.10">
    <property type="entry name" value="Ribonuclease Inhibitor"/>
    <property type="match status" value="1"/>
</dbReference>
<dbReference type="eggNOG" id="KOG0619">
    <property type="taxonomic scope" value="Eukaryota"/>
</dbReference>
<reference evidence="1 2" key="1">
    <citation type="journal article" date="2007" name="Nature">
        <title>Evolution of genes and genomes on the Drosophila phylogeny.</title>
        <authorList>
            <consortium name="Drosophila 12 Genomes Consortium"/>
            <person name="Clark A.G."/>
            <person name="Eisen M.B."/>
            <person name="Smith D.R."/>
            <person name="Bergman C.M."/>
            <person name="Oliver B."/>
            <person name="Markow T.A."/>
            <person name="Kaufman T.C."/>
            <person name="Kellis M."/>
            <person name="Gelbart W."/>
            <person name="Iyer V.N."/>
            <person name="Pollard D.A."/>
            <person name="Sackton T.B."/>
            <person name="Larracuente A.M."/>
            <person name="Singh N.D."/>
            <person name="Abad J.P."/>
            <person name="Abt D.N."/>
            <person name="Adryan B."/>
            <person name="Aguade M."/>
            <person name="Akashi H."/>
            <person name="Anderson W.W."/>
            <person name="Aquadro C.F."/>
            <person name="Ardell D.H."/>
            <person name="Arguello R."/>
            <person name="Artieri C.G."/>
            <person name="Barbash D.A."/>
            <person name="Barker D."/>
            <person name="Barsanti P."/>
            <person name="Batterham P."/>
            <person name="Batzoglou S."/>
            <person name="Begun D."/>
            <person name="Bhutkar A."/>
            <person name="Blanco E."/>
            <person name="Bosak S.A."/>
            <person name="Bradley R.K."/>
            <person name="Brand A.D."/>
            <person name="Brent M.R."/>
            <person name="Brooks A.N."/>
            <person name="Brown R.H."/>
            <person name="Butlin R.K."/>
            <person name="Caggese C."/>
            <person name="Calvi B.R."/>
            <person name="Bernardo de Carvalho A."/>
            <person name="Caspi A."/>
            <person name="Castrezana S."/>
            <person name="Celniker S.E."/>
            <person name="Chang J.L."/>
            <person name="Chapple C."/>
            <person name="Chatterji S."/>
            <person name="Chinwalla A."/>
            <person name="Civetta A."/>
            <person name="Clifton S.W."/>
            <person name="Comeron J.M."/>
            <person name="Costello J.C."/>
            <person name="Coyne J.A."/>
            <person name="Daub J."/>
            <person name="David R.G."/>
            <person name="Delcher A.L."/>
            <person name="Delehaunty K."/>
            <person name="Do C.B."/>
            <person name="Ebling H."/>
            <person name="Edwards K."/>
            <person name="Eickbush T."/>
            <person name="Evans J.D."/>
            <person name="Filipski A."/>
            <person name="Findeiss S."/>
            <person name="Freyhult E."/>
            <person name="Fulton L."/>
            <person name="Fulton R."/>
            <person name="Garcia A.C."/>
            <person name="Gardiner A."/>
            <person name="Garfield D.A."/>
            <person name="Garvin B.E."/>
            <person name="Gibson G."/>
            <person name="Gilbert D."/>
            <person name="Gnerre S."/>
            <person name="Godfrey J."/>
            <person name="Good R."/>
            <person name="Gotea V."/>
            <person name="Gravely B."/>
            <person name="Greenberg A.J."/>
            <person name="Griffiths-Jones S."/>
            <person name="Gross S."/>
            <person name="Guigo R."/>
            <person name="Gustafson E.A."/>
            <person name="Haerty W."/>
            <person name="Hahn M.W."/>
            <person name="Halligan D.L."/>
            <person name="Halpern A.L."/>
            <person name="Halter G.M."/>
            <person name="Han M.V."/>
            <person name="Heger A."/>
            <person name="Hillier L."/>
            <person name="Hinrichs A.S."/>
            <person name="Holmes I."/>
            <person name="Hoskins R.A."/>
            <person name="Hubisz M.J."/>
            <person name="Hultmark D."/>
            <person name="Huntley M.A."/>
            <person name="Jaffe D.B."/>
            <person name="Jagadeeshan S."/>
            <person name="Jeck W.R."/>
            <person name="Johnson J."/>
            <person name="Jones C.D."/>
            <person name="Jordan W.C."/>
            <person name="Karpen G.H."/>
            <person name="Kataoka E."/>
            <person name="Keightley P.D."/>
            <person name="Kheradpour P."/>
            <person name="Kirkness E.F."/>
            <person name="Koerich L.B."/>
            <person name="Kristiansen K."/>
            <person name="Kudrna D."/>
            <person name="Kulathinal R.J."/>
            <person name="Kumar S."/>
            <person name="Kwok R."/>
            <person name="Lander E."/>
            <person name="Langley C.H."/>
            <person name="Lapoint R."/>
            <person name="Lazzaro B.P."/>
            <person name="Lee S.J."/>
            <person name="Levesque L."/>
            <person name="Li R."/>
            <person name="Lin C.F."/>
            <person name="Lin M.F."/>
            <person name="Lindblad-Toh K."/>
            <person name="Llopart A."/>
            <person name="Long M."/>
            <person name="Low L."/>
            <person name="Lozovsky E."/>
            <person name="Lu J."/>
            <person name="Luo M."/>
            <person name="Machado C.A."/>
            <person name="Makalowski W."/>
            <person name="Marzo M."/>
            <person name="Matsuda M."/>
            <person name="Matzkin L."/>
            <person name="McAllister B."/>
            <person name="McBride C.S."/>
            <person name="McKernan B."/>
            <person name="McKernan K."/>
            <person name="Mendez-Lago M."/>
            <person name="Minx P."/>
            <person name="Mollenhauer M.U."/>
            <person name="Montooth K."/>
            <person name="Mount S.M."/>
            <person name="Mu X."/>
            <person name="Myers E."/>
            <person name="Negre B."/>
            <person name="Newfeld S."/>
            <person name="Nielsen R."/>
            <person name="Noor M.A."/>
            <person name="O'Grady P."/>
            <person name="Pachter L."/>
            <person name="Papaceit M."/>
            <person name="Parisi M.J."/>
            <person name="Parisi M."/>
            <person name="Parts L."/>
            <person name="Pedersen J.S."/>
            <person name="Pesole G."/>
            <person name="Phillippy A.M."/>
            <person name="Ponting C.P."/>
            <person name="Pop M."/>
            <person name="Porcelli D."/>
            <person name="Powell J.R."/>
            <person name="Prohaska S."/>
            <person name="Pruitt K."/>
            <person name="Puig M."/>
            <person name="Quesneville H."/>
            <person name="Ram K.R."/>
            <person name="Rand D."/>
            <person name="Rasmussen M.D."/>
            <person name="Reed L.K."/>
            <person name="Reenan R."/>
            <person name="Reily A."/>
            <person name="Remington K.A."/>
            <person name="Rieger T.T."/>
            <person name="Ritchie M.G."/>
            <person name="Robin C."/>
            <person name="Rogers Y.H."/>
            <person name="Rohde C."/>
            <person name="Rozas J."/>
            <person name="Rubenfield M.J."/>
            <person name="Ruiz A."/>
            <person name="Russo S."/>
            <person name="Salzberg S.L."/>
            <person name="Sanchez-Gracia A."/>
            <person name="Saranga D.J."/>
            <person name="Sato H."/>
            <person name="Schaeffer S.W."/>
            <person name="Schatz M.C."/>
            <person name="Schlenke T."/>
            <person name="Schwartz R."/>
            <person name="Segarra C."/>
            <person name="Singh R.S."/>
            <person name="Sirot L."/>
            <person name="Sirota M."/>
            <person name="Sisneros N.B."/>
            <person name="Smith C.D."/>
            <person name="Smith T.F."/>
            <person name="Spieth J."/>
            <person name="Stage D.E."/>
            <person name="Stark A."/>
            <person name="Stephan W."/>
            <person name="Strausberg R.L."/>
            <person name="Strempel S."/>
            <person name="Sturgill D."/>
            <person name="Sutton G."/>
            <person name="Sutton G.G."/>
            <person name="Tao W."/>
            <person name="Teichmann S."/>
            <person name="Tobari Y.N."/>
            <person name="Tomimura Y."/>
            <person name="Tsolas J.M."/>
            <person name="Valente V.L."/>
            <person name="Venter E."/>
            <person name="Venter J.C."/>
            <person name="Vicario S."/>
            <person name="Vieira F.G."/>
            <person name="Vilella A.J."/>
            <person name="Villasante A."/>
            <person name="Walenz B."/>
            <person name="Wang J."/>
            <person name="Wasserman M."/>
            <person name="Watts T."/>
            <person name="Wilson D."/>
            <person name="Wilson R.K."/>
            <person name="Wing R.A."/>
            <person name="Wolfner M.F."/>
            <person name="Wong A."/>
            <person name="Wong G.K."/>
            <person name="Wu C.I."/>
            <person name="Wu G."/>
            <person name="Yamamoto D."/>
            <person name="Yang H.P."/>
            <person name="Yang S.P."/>
            <person name="Yorke J.A."/>
            <person name="Yoshida K."/>
            <person name="Zdobnov E."/>
            <person name="Zhang P."/>
            <person name="Zhang Y."/>
            <person name="Zimin A.V."/>
            <person name="Baldwin J."/>
            <person name="Abdouelleil A."/>
            <person name="Abdulkadir J."/>
            <person name="Abebe A."/>
            <person name="Abera B."/>
            <person name="Abreu J."/>
            <person name="Acer S.C."/>
            <person name="Aftuck L."/>
            <person name="Alexander A."/>
            <person name="An P."/>
            <person name="Anderson E."/>
            <person name="Anderson S."/>
            <person name="Arachi H."/>
            <person name="Azer M."/>
            <person name="Bachantsang P."/>
            <person name="Barry A."/>
            <person name="Bayul T."/>
            <person name="Berlin A."/>
            <person name="Bessette D."/>
            <person name="Bloom T."/>
            <person name="Blye J."/>
            <person name="Boguslavskiy L."/>
            <person name="Bonnet C."/>
            <person name="Boukhgalter B."/>
            <person name="Bourzgui I."/>
            <person name="Brown A."/>
            <person name="Cahill P."/>
            <person name="Channer S."/>
            <person name="Cheshatsang Y."/>
            <person name="Chuda L."/>
            <person name="Citroen M."/>
            <person name="Collymore A."/>
            <person name="Cooke P."/>
            <person name="Costello M."/>
            <person name="D'Aco K."/>
            <person name="Daza R."/>
            <person name="De Haan G."/>
            <person name="DeGray S."/>
            <person name="DeMaso C."/>
            <person name="Dhargay N."/>
            <person name="Dooley K."/>
            <person name="Dooley E."/>
            <person name="Doricent M."/>
            <person name="Dorje P."/>
            <person name="Dorjee K."/>
            <person name="Dupes A."/>
            <person name="Elong R."/>
            <person name="Falk J."/>
            <person name="Farina A."/>
            <person name="Faro S."/>
            <person name="Ferguson D."/>
            <person name="Fisher S."/>
            <person name="Foley C.D."/>
            <person name="Franke A."/>
            <person name="Friedrich D."/>
            <person name="Gadbois L."/>
            <person name="Gearin G."/>
            <person name="Gearin C.R."/>
            <person name="Giannoukos G."/>
            <person name="Goode T."/>
            <person name="Graham J."/>
            <person name="Grandbois E."/>
            <person name="Grewal S."/>
            <person name="Gyaltsen K."/>
            <person name="Hafez N."/>
            <person name="Hagos B."/>
            <person name="Hall J."/>
            <person name="Henson C."/>
            <person name="Hollinger A."/>
            <person name="Honan T."/>
            <person name="Huard M.D."/>
            <person name="Hughes L."/>
            <person name="Hurhula B."/>
            <person name="Husby M.E."/>
            <person name="Kamat A."/>
            <person name="Kanga B."/>
            <person name="Kashin S."/>
            <person name="Khazanovich D."/>
            <person name="Kisner P."/>
            <person name="Lance K."/>
            <person name="Lara M."/>
            <person name="Lee W."/>
            <person name="Lennon N."/>
            <person name="Letendre F."/>
            <person name="LeVine R."/>
            <person name="Lipovsky A."/>
            <person name="Liu X."/>
            <person name="Liu J."/>
            <person name="Liu S."/>
            <person name="Lokyitsang T."/>
            <person name="Lokyitsang Y."/>
            <person name="Lubonja R."/>
            <person name="Lui A."/>
            <person name="MacDonald P."/>
            <person name="Magnisalis V."/>
            <person name="Maru K."/>
            <person name="Matthews C."/>
            <person name="McCusker W."/>
            <person name="McDonough S."/>
            <person name="Mehta T."/>
            <person name="Meldrim J."/>
            <person name="Meneus L."/>
            <person name="Mihai O."/>
            <person name="Mihalev A."/>
            <person name="Mihova T."/>
            <person name="Mittelman R."/>
            <person name="Mlenga V."/>
            <person name="Montmayeur A."/>
            <person name="Mulrain L."/>
            <person name="Navidi A."/>
            <person name="Naylor J."/>
            <person name="Negash T."/>
            <person name="Nguyen T."/>
            <person name="Nguyen N."/>
            <person name="Nicol R."/>
            <person name="Norbu C."/>
            <person name="Norbu N."/>
            <person name="Novod N."/>
            <person name="O'Neill B."/>
            <person name="Osman S."/>
            <person name="Markiewicz E."/>
            <person name="Oyono O.L."/>
            <person name="Patti C."/>
            <person name="Phunkhang P."/>
            <person name="Pierre F."/>
            <person name="Priest M."/>
            <person name="Raghuraman S."/>
            <person name="Rege F."/>
            <person name="Reyes R."/>
            <person name="Rise C."/>
            <person name="Rogov P."/>
            <person name="Ross K."/>
            <person name="Ryan E."/>
            <person name="Settipalli S."/>
            <person name="Shea T."/>
            <person name="Sherpa N."/>
            <person name="Shi L."/>
            <person name="Shih D."/>
            <person name="Sparrow T."/>
            <person name="Spaulding J."/>
            <person name="Stalker J."/>
            <person name="Stange-Thomann N."/>
            <person name="Stavropoulos S."/>
            <person name="Stone C."/>
            <person name="Strader C."/>
            <person name="Tesfaye S."/>
            <person name="Thomson T."/>
            <person name="Thoulutsang Y."/>
            <person name="Thoulutsang D."/>
            <person name="Topham K."/>
            <person name="Topping I."/>
            <person name="Tsamla T."/>
            <person name="Vassiliev H."/>
            <person name="Vo A."/>
            <person name="Wangchuk T."/>
            <person name="Wangdi T."/>
            <person name="Weiand M."/>
            <person name="Wilkinson J."/>
            <person name="Wilson A."/>
            <person name="Yadav S."/>
            <person name="Young G."/>
            <person name="Yu Q."/>
            <person name="Zembek L."/>
            <person name="Zhong D."/>
            <person name="Zimmer A."/>
            <person name="Zwirko Z."/>
            <person name="Jaffe D.B."/>
            <person name="Alvarez P."/>
            <person name="Brockman W."/>
            <person name="Butler J."/>
            <person name="Chin C."/>
            <person name="Gnerre S."/>
            <person name="Grabherr M."/>
            <person name="Kleber M."/>
            <person name="Mauceli E."/>
            <person name="MacCallum I."/>
        </authorList>
    </citation>
    <scope>NUCLEOTIDE SEQUENCE [LARGE SCALE GENOMIC DNA]</scope>
    <source>
        <strain evidence="2">MSH-3 / Tucson 14011-0111.49</strain>
    </source>
</reference>
<dbReference type="Proteomes" id="UP000008744">
    <property type="component" value="Unassembled WGS sequence"/>
</dbReference>
<accession>B4G9X3</accession>
<dbReference type="OrthoDB" id="67933at2759"/>
<gene>
    <name evidence="1" type="primary">Dper\GL10804</name>
    <name evidence="1" type="ORF">Dper_GL10804</name>
</gene>
<dbReference type="HOGENOM" id="CLU_2544997_0_0_1"/>
<dbReference type="InterPro" id="IPR032675">
    <property type="entry name" value="LRR_dom_sf"/>
</dbReference>
<name>B4G9X3_DROPE</name>